<dbReference type="GO" id="GO:0000981">
    <property type="term" value="F:DNA-binding transcription factor activity, RNA polymerase II-specific"/>
    <property type="evidence" value="ECO:0007669"/>
    <property type="project" value="InterPro"/>
</dbReference>
<evidence type="ECO:0000256" key="5">
    <source>
        <dbReference type="ARBA" id="ARBA00023242"/>
    </source>
</evidence>
<dbReference type="EMBL" id="MU003722">
    <property type="protein sequence ID" value="KAF2802665.1"/>
    <property type="molecule type" value="Genomic_DNA"/>
</dbReference>
<evidence type="ECO:0000256" key="1">
    <source>
        <dbReference type="ARBA" id="ARBA00022723"/>
    </source>
</evidence>
<evidence type="ECO:0000256" key="4">
    <source>
        <dbReference type="ARBA" id="ARBA00023163"/>
    </source>
</evidence>
<keyword evidence="10" id="KW-1185">Reference proteome</keyword>
<dbReference type="PROSITE" id="PS00463">
    <property type="entry name" value="ZN2_CY6_FUNGAL_1"/>
    <property type="match status" value="1"/>
</dbReference>
<evidence type="ECO:0000313" key="9">
    <source>
        <dbReference type="EMBL" id="KAF2802665.1"/>
    </source>
</evidence>
<dbReference type="InterPro" id="IPR036236">
    <property type="entry name" value="Znf_C2H2_sf"/>
</dbReference>
<proteinExistence type="predicted"/>
<keyword evidence="6" id="KW-0863">Zinc-finger</keyword>
<evidence type="ECO:0000256" key="2">
    <source>
        <dbReference type="ARBA" id="ARBA00022833"/>
    </source>
</evidence>
<dbReference type="PROSITE" id="PS50157">
    <property type="entry name" value="ZINC_FINGER_C2H2_2"/>
    <property type="match status" value="2"/>
</dbReference>
<feature type="domain" description="C2H2-type" evidence="8">
    <location>
        <begin position="21"/>
        <end position="48"/>
    </location>
</feature>
<protein>
    <recommendedName>
        <fullName evidence="12">C2H2-type domain-containing protein</fullName>
    </recommendedName>
</protein>
<dbReference type="SUPFAM" id="SSF57701">
    <property type="entry name" value="Zn2/Cys6 DNA-binding domain"/>
    <property type="match status" value="1"/>
</dbReference>
<dbReference type="GO" id="GO:0008270">
    <property type="term" value="F:zinc ion binding"/>
    <property type="evidence" value="ECO:0007669"/>
    <property type="project" value="UniProtKB-KW"/>
</dbReference>
<name>A0A6A6Y368_9PEZI</name>
<feature type="non-terminal residue" evidence="9">
    <location>
        <position position="117"/>
    </location>
</feature>
<evidence type="ECO:0000313" key="10">
    <source>
        <dbReference type="Proteomes" id="UP000504636"/>
    </source>
</evidence>
<dbReference type="RefSeq" id="XP_033569629.1">
    <property type="nucleotide sequence ID" value="XM_033717190.1"/>
</dbReference>
<feature type="domain" description="Zn(2)-C6 fungal-type" evidence="7">
    <location>
        <begin position="88"/>
        <end position="117"/>
    </location>
</feature>
<dbReference type="InterPro" id="IPR036864">
    <property type="entry name" value="Zn2-C6_fun-type_DNA-bd_sf"/>
</dbReference>
<dbReference type="InterPro" id="IPR013087">
    <property type="entry name" value="Znf_C2H2_type"/>
</dbReference>
<keyword evidence="1" id="KW-0479">Metal-binding</keyword>
<dbReference type="GeneID" id="54458083"/>
<reference evidence="11" key="2">
    <citation type="submission" date="2020-04" db="EMBL/GenBank/DDBJ databases">
        <authorList>
            <consortium name="NCBI Genome Project"/>
        </authorList>
    </citation>
    <scope>NUCLEOTIDE SEQUENCE</scope>
    <source>
        <strain evidence="11">CBS 304.34</strain>
    </source>
</reference>
<dbReference type="PROSITE" id="PS00028">
    <property type="entry name" value="ZINC_FINGER_C2H2_1"/>
    <property type="match status" value="1"/>
</dbReference>
<dbReference type="SUPFAM" id="SSF57667">
    <property type="entry name" value="beta-beta-alpha zinc fingers"/>
    <property type="match status" value="1"/>
</dbReference>
<evidence type="ECO:0000259" key="7">
    <source>
        <dbReference type="PROSITE" id="PS50048"/>
    </source>
</evidence>
<keyword evidence="4" id="KW-0804">Transcription</keyword>
<keyword evidence="2" id="KW-0862">Zinc</keyword>
<evidence type="ECO:0000313" key="11">
    <source>
        <dbReference type="RefSeq" id="XP_033569629.1"/>
    </source>
</evidence>
<evidence type="ECO:0000256" key="6">
    <source>
        <dbReference type="PROSITE-ProRule" id="PRU00042"/>
    </source>
</evidence>
<evidence type="ECO:0008006" key="12">
    <source>
        <dbReference type="Google" id="ProtNLM"/>
    </source>
</evidence>
<sequence length="117" mass="13318">MNRYLSSAVGTHSGPAGSPRFYCSECSRGYSAIGKLNRYCKNHSSSNKHVCRFCQTGFKRKDLLDRHLQIHKRGSSRRASKPCRDSRPCVRCSQRRVRCDRMIPCSGCARGNHSCQY</sequence>
<dbReference type="OrthoDB" id="3631150at2759"/>
<dbReference type="Gene3D" id="3.30.160.60">
    <property type="entry name" value="Classic Zinc Finger"/>
    <property type="match status" value="1"/>
</dbReference>
<reference evidence="9 11" key="1">
    <citation type="journal article" date="2020" name="Stud. Mycol.">
        <title>101 Dothideomycetes genomes: a test case for predicting lifestyles and emergence of pathogens.</title>
        <authorList>
            <person name="Haridas S."/>
            <person name="Albert R."/>
            <person name="Binder M."/>
            <person name="Bloem J."/>
            <person name="Labutti K."/>
            <person name="Salamov A."/>
            <person name="Andreopoulos B."/>
            <person name="Baker S."/>
            <person name="Barry K."/>
            <person name="Bills G."/>
            <person name="Bluhm B."/>
            <person name="Cannon C."/>
            <person name="Castanera R."/>
            <person name="Culley D."/>
            <person name="Daum C."/>
            <person name="Ezra D."/>
            <person name="Gonzalez J."/>
            <person name="Henrissat B."/>
            <person name="Kuo A."/>
            <person name="Liang C."/>
            <person name="Lipzen A."/>
            <person name="Lutzoni F."/>
            <person name="Magnuson J."/>
            <person name="Mondo S."/>
            <person name="Nolan M."/>
            <person name="Ohm R."/>
            <person name="Pangilinan J."/>
            <person name="Park H.-J."/>
            <person name="Ramirez L."/>
            <person name="Alfaro M."/>
            <person name="Sun H."/>
            <person name="Tritt A."/>
            <person name="Yoshinaga Y."/>
            <person name="Zwiers L.-H."/>
            <person name="Turgeon B."/>
            <person name="Goodwin S."/>
            <person name="Spatafora J."/>
            <person name="Crous P."/>
            <person name="Grigoriev I."/>
        </authorList>
    </citation>
    <scope>NUCLEOTIDE SEQUENCE</scope>
    <source>
        <strain evidence="9 11">CBS 304.34</strain>
    </source>
</reference>
<keyword evidence="5" id="KW-0539">Nucleus</keyword>
<dbReference type="PROSITE" id="PS50048">
    <property type="entry name" value="ZN2_CY6_FUNGAL_2"/>
    <property type="match status" value="1"/>
</dbReference>
<dbReference type="Proteomes" id="UP000504636">
    <property type="component" value="Unplaced"/>
</dbReference>
<feature type="domain" description="C2H2-type" evidence="8">
    <location>
        <begin position="49"/>
        <end position="76"/>
    </location>
</feature>
<gene>
    <name evidence="9 11" type="ORF">BDZ99DRAFT_428402</name>
</gene>
<dbReference type="AlphaFoldDB" id="A0A6A6Y368"/>
<organism evidence="9">
    <name type="scientific">Mytilinidion resinicola</name>
    <dbReference type="NCBI Taxonomy" id="574789"/>
    <lineage>
        <taxon>Eukaryota</taxon>
        <taxon>Fungi</taxon>
        <taxon>Dikarya</taxon>
        <taxon>Ascomycota</taxon>
        <taxon>Pezizomycotina</taxon>
        <taxon>Dothideomycetes</taxon>
        <taxon>Pleosporomycetidae</taxon>
        <taxon>Mytilinidiales</taxon>
        <taxon>Mytilinidiaceae</taxon>
        <taxon>Mytilinidion</taxon>
    </lineage>
</organism>
<dbReference type="SMART" id="SM00355">
    <property type="entry name" value="ZnF_C2H2"/>
    <property type="match status" value="2"/>
</dbReference>
<evidence type="ECO:0000256" key="3">
    <source>
        <dbReference type="ARBA" id="ARBA00023015"/>
    </source>
</evidence>
<keyword evidence="3" id="KW-0805">Transcription regulation</keyword>
<dbReference type="PANTHER" id="PTHR47660">
    <property type="entry name" value="TRANSCRIPTION FACTOR WITH C2H2 AND ZN(2)-CYS(6) DNA BINDING DOMAIN (EUROFUNG)-RELATED-RELATED"/>
    <property type="match status" value="1"/>
</dbReference>
<dbReference type="InterPro" id="IPR001138">
    <property type="entry name" value="Zn2Cys6_DnaBD"/>
</dbReference>
<reference evidence="11" key="3">
    <citation type="submission" date="2025-04" db="UniProtKB">
        <authorList>
            <consortium name="RefSeq"/>
        </authorList>
    </citation>
    <scope>IDENTIFICATION</scope>
    <source>
        <strain evidence="11">CBS 304.34</strain>
    </source>
</reference>
<dbReference type="Pfam" id="PF00172">
    <property type="entry name" value="Zn_clus"/>
    <property type="match status" value="1"/>
</dbReference>
<evidence type="ECO:0000259" key="8">
    <source>
        <dbReference type="PROSITE" id="PS50157"/>
    </source>
</evidence>
<accession>A0A6A6Y368</accession>